<dbReference type="PANTHER" id="PTHR38791:SF1">
    <property type="entry name" value="TRANSCRIPTION FACTOR, PUTATIVE-RELATED"/>
    <property type="match status" value="1"/>
</dbReference>
<proteinExistence type="predicted"/>
<gene>
    <name evidence="3" type="ORF">MKZ38_003263</name>
</gene>
<organism evidence="3 4">
    <name type="scientific">Zalerion maritima</name>
    <dbReference type="NCBI Taxonomy" id="339359"/>
    <lineage>
        <taxon>Eukaryota</taxon>
        <taxon>Fungi</taxon>
        <taxon>Dikarya</taxon>
        <taxon>Ascomycota</taxon>
        <taxon>Pezizomycotina</taxon>
        <taxon>Sordariomycetes</taxon>
        <taxon>Lulworthiomycetidae</taxon>
        <taxon>Lulworthiales</taxon>
        <taxon>Lulworthiaceae</taxon>
        <taxon>Zalerion</taxon>
    </lineage>
</organism>
<dbReference type="AlphaFoldDB" id="A0AAD5RMY7"/>
<evidence type="ECO:0000256" key="2">
    <source>
        <dbReference type="SAM" id="MobiDB-lite"/>
    </source>
</evidence>
<evidence type="ECO:0000313" key="4">
    <source>
        <dbReference type="Proteomes" id="UP001201980"/>
    </source>
</evidence>
<protein>
    <submittedName>
        <fullName evidence="3">Negative acting factor</fullName>
    </submittedName>
</protein>
<dbReference type="InterPro" id="IPR021858">
    <property type="entry name" value="Fun_TF"/>
</dbReference>
<feature type="region of interest" description="Disordered" evidence="2">
    <location>
        <begin position="278"/>
        <end position="301"/>
    </location>
</feature>
<dbReference type="InterPro" id="IPR053175">
    <property type="entry name" value="DHMBA_Reg_Transcription_Factor"/>
</dbReference>
<comment type="caution">
    <text evidence="3">The sequence shown here is derived from an EMBL/GenBank/DDBJ whole genome shotgun (WGS) entry which is preliminary data.</text>
</comment>
<evidence type="ECO:0000256" key="1">
    <source>
        <dbReference type="ARBA" id="ARBA00023242"/>
    </source>
</evidence>
<evidence type="ECO:0000313" key="3">
    <source>
        <dbReference type="EMBL" id="KAJ2899334.1"/>
    </source>
</evidence>
<dbReference type="Pfam" id="PF11951">
    <property type="entry name" value="Fungal_trans_2"/>
    <property type="match status" value="1"/>
</dbReference>
<accession>A0AAD5RMY7</accession>
<sequence>MTATTIKKFEPRMFGSSDQKSESLSPSVAGPSYSQIIKSEQDGDLLFSFGVSSPTHPEHKVLPMSRYREPVLLPRYLHTPTHEQAMCYFVHAFNSIPDASNSLKSYGFLAEMLSQHPDSRCLQVSLTAAALAAFSTRRSCRSLRLQAQAYYVSALKSVNQAIQTTPGAQGNDTMGSVLALAFYESLTSSDLTGYYHHLQGAATIAKFRGRSMAEDPIGLEFIRLMGFELSKNAMMHTSGVYNHSDGIWENWLSRPWFNKDPGKERRGTIPIRSRDIKEEARKQAEAATQAAKHGKSPGSNVRGDDVMARYLREARSILGDIALFNASAANKVKLFVDRSQQLLAAYSAAQYEPDPKTHGVAIYRRKAPTHDLHGNLIDPLTYKPPKDGVFDPLPLFGHIYIFENPTFAMQMVAAATASLAVSHLLSRCTARIHPNGQHLESEEYRTATLAAQRALEHLAGSSPWIIGWRPPHEAQVKEYMERRSRSLSPDTQDSWEEREEGSISLMLFYLWPLFSAASSEFASPTQRQYLVSVLRFMSRERGMKQADALLKVADGDFDEESMLKLVTGASDASSVVTGLMF</sequence>
<keyword evidence="4" id="KW-1185">Reference proteome</keyword>
<dbReference type="PANTHER" id="PTHR38791">
    <property type="entry name" value="ZN(II)2CYS6 TRANSCRIPTION FACTOR (EUROFUNG)-RELATED-RELATED"/>
    <property type="match status" value="1"/>
</dbReference>
<reference evidence="3" key="1">
    <citation type="submission" date="2022-07" db="EMBL/GenBank/DDBJ databases">
        <title>Draft genome sequence of Zalerion maritima ATCC 34329, a (micro)plastics degrading marine fungus.</title>
        <authorList>
            <person name="Paco A."/>
            <person name="Goncalves M.F.M."/>
            <person name="Rocha-Santos T.A.P."/>
            <person name="Alves A."/>
        </authorList>
    </citation>
    <scope>NUCLEOTIDE SEQUENCE</scope>
    <source>
        <strain evidence="3">ATCC 34329</strain>
    </source>
</reference>
<keyword evidence="1" id="KW-0539">Nucleus</keyword>
<name>A0AAD5RMY7_9PEZI</name>
<dbReference type="EMBL" id="JAKWBI020000200">
    <property type="protein sequence ID" value="KAJ2899334.1"/>
    <property type="molecule type" value="Genomic_DNA"/>
</dbReference>
<dbReference type="Proteomes" id="UP001201980">
    <property type="component" value="Unassembled WGS sequence"/>
</dbReference>